<dbReference type="FunFam" id="3.40.50.720:FF:000023">
    <property type="entry name" value="Ketol-acid reductoisomerase (NADP(+))"/>
    <property type="match status" value="1"/>
</dbReference>
<dbReference type="EC" id="1.1.1.86" evidence="11"/>
<dbReference type="GO" id="GO:0009099">
    <property type="term" value="P:L-valine biosynthetic process"/>
    <property type="evidence" value="ECO:0007669"/>
    <property type="project" value="UniProtKB-UniRule"/>
</dbReference>
<comment type="pathway">
    <text evidence="1 11">Amino-acid biosynthesis; L-valine biosynthesis; L-valine from pyruvate: step 2/4.</text>
</comment>
<comment type="pathway">
    <text evidence="2 11">Amino-acid biosynthesis; L-isoleucine biosynthesis; L-isoleucine from 2-oxobutanoate: step 2/4.</text>
</comment>
<dbReference type="UniPathway" id="UPA00049">
    <property type="reaction ID" value="UER00060"/>
</dbReference>
<dbReference type="PIRSF" id="PIRSF000116">
    <property type="entry name" value="IlvC_gammaproteo"/>
    <property type="match status" value="1"/>
</dbReference>
<dbReference type="GO" id="GO:0004455">
    <property type="term" value="F:ketol-acid reductoisomerase activity"/>
    <property type="evidence" value="ECO:0007669"/>
    <property type="project" value="UniProtKB-UniRule"/>
</dbReference>
<evidence type="ECO:0000256" key="5">
    <source>
        <dbReference type="ARBA" id="ARBA00022723"/>
    </source>
</evidence>
<comment type="function">
    <text evidence="11">Involved in the biosynthesis of branched-chain amino acids (BCAA). Catalyzes an alkyl-migration followed by a ketol-acid reduction of (S)-2-acetolactate (S2AL) to yield (R)-2,3-dihydroxy-isovalerate. In the isomerase reaction, S2AL is rearranged via a Mg-dependent methyl migration to produce 3-hydroxy-3-methyl-2-ketobutyrate (HMKB). In the reductase reaction, this 2-ketoacid undergoes a metal-dependent reduction by NADPH to yield (R)-2,3-dihydroxy-isovalerate.</text>
</comment>
<feature type="binding site" evidence="11 12">
    <location>
        <position position="210"/>
    </location>
    <ligand>
        <name>Mg(2+)</name>
        <dbReference type="ChEBI" id="CHEBI:18420"/>
        <label>1</label>
    </ligand>
</feature>
<evidence type="ECO:0000259" key="13">
    <source>
        <dbReference type="PROSITE" id="PS51850"/>
    </source>
</evidence>
<comment type="catalytic activity">
    <reaction evidence="10 11">
        <text>(2R)-2,3-dihydroxy-3-methylbutanoate + NADP(+) = (2S)-2-acetolactate + NADPH + H(+)</text>
        <dbReference type="Rhea" id="RHEA:22068"/>
        <dbReference type="ChEBI" id="CHEBI:15378"/>
        <dbReference type="ChEBI" id="CHEBI:49072"/>
        <dbReference type="ChEBI" id="CHEBI:57783"/>
        <dbReference type="ChEBI" id="CHEBI:58349"/>
        <dbReference type="ChEBI" id="CHEBI:58476"/>
        <dbReference type="EC" id="1.1.1.86"/>
    </reaction>
</comment>
<accession>A0ZZH9</accession>
<keyword evidence="6 11" id="KW-0460">Magnesium</keyword>
<evidence type="ECO:0000256" key="1">
    <source>
        <dbReference type="ARBA" id="ARBA00004864"/>
    </source>
</evidence>
<gene>
    <name evidence="15" type="primary">ilvC2</name>
    <name evidence="11" type="synonym">ilvC</name>
    <name evidence="15" type="ordered locus">BAD_0081</name>
</gene>
<dbReference type="PROSITE" id="PS51850">
    <property type="entry name" value="KARI_N"/>
    <property type="match status" value="1"/>
</dbReference>
<keyword evidence="4 11" id="KW-0028">Amino-acid biosynthesis</keyword>
<dbReference type="PANTHER" id="PTHR21371:SF1">
    <property type="entry name" value="KETOL-ACID REDUCTOISOMERASE, MITOCHONDRIAL"/>
    <property type="match status" value="1"/>
</dbReference>
<feature type="binding site" evidence="11">
    <location>
        <position position="153"/>
    </location>
    <ligand>
        <name>NADP(+)</name>
        <dbReference type="ChEBI" id="CHEBI:58349"/>
    </ligand>
</feature>
<evidence type="ECO:0000256" key="11">
    <source>
        <dbReference type="HAMAP-Rule" id="MF_00435"/>
    </source>
</evidence>
<dbReference type="InterPro" id="IPR013116">
    <property type="entry name" value="KARI_N"/>
</dbReference>
<evidence type="ECO:0000256" key="9">
    <source>
        <dbReference type="ARBA" id="ARBA00023304"/>
    </source>
</evidence>
<dbReference type="STRING" id="367928.BAD_0081"/>
<dbReference type="SUPFAM" id="SSF51735">
    <property type="entry name" value="NAD(P)-binding Rossmann-fold domains"/>
    <property type="match status" value="1"/>
</dbReference>
<dbReference type="GO" id="GO:0009097">
    <property type="term" value="P:isoleucine biosynthetic process"/>
    <property type="evidence" value="ECO:0007669"/>
    <property type="project" value="UniProtKB-UniRule"/>
</dbReference>
<protein>
    <recommendedName>
        <fullName evidence="11">Ketol-acid reductoisomerase (NADP(+))</fullName>
        <shortName evidence="11">KARI</shortName>
        <ecNumber evidence="11">1.1.1.86</ecNumber>
    </recommendedName>
    <alternativeName>
        <fullName evidence="11">Acetohydroxy-acid isomeroreductase</fullName>
        <shortName evidence="11">AHIR</shortName>
    </alternativeName>
    <alternativeName>
        <fullName evidence="11">Alpha-keto-beta-hydroxylacyl reductoisomerase</fullName>
    </alternativeName>
</protein>
<feature type="binding site" evidence="11 12">
    <location>
        <position position="271"/>
    </location>
    <ligand>
        <name>substrate</name>
    </ligand>
</feature>
<dbReference type="InterPro" id="IPR008927">
    <property type="entry name" value="6-PGluconate_DH-like_C_sf"/>
</dbReference>
<feature type="binding site" evidence="11 12">
    <location>
        <position position="214"/>
    </location>
    <ligand>
        <name>Mg(2+)</name>
        <dbReference type="ChEBI" id="CHEBI:18420"/>
        <label>1</label>
    </ligand>
</feature>
<keyword evidence="7 11" id="KW-0521">NADP</keyword>
<dbReference type="Pfam" id="PF07991">
    <property type="entry name" value="KARI_N"/>
    <property type="match status" value="1"/>
</dbReference>
<dbReference type="GO" id="GO:0000287">
    <property type="term" value="F:magnesium ion binding"/>
    <property type="evidence" value="ECO:0007669"/>
    <property type="project" value="UniProtKB-UniRule"/>
</dbReference>
<feature type="domain" description="KARI C-terminal knotted" evidence="14">
    <location>
        <begin position="202"/>
        <end position="345"/>
    </location>
</feature>
<dbReference type="Gene3D" id="3.40.50.720">
    <property type="entry name" value="NAD(P)-binding Rossmann-like Domain"/>
    <property type="match status" value="1"/>
</dbReference>
<dbReference type="KEGG" id="bad:BAD_0081"/>
<dbReference type="GO" id="GO:0050661">
    <property type="term" value="F:NADP binding"/>
    <property type="evidence" value="ECO:0007669"/>
    <property type="project" value="InterPro"/>
</dbReference>
<dbReference type="HOGENOM" id="CLU_033821_0_1_11"/>
<feature type="binding site" evidence="11">
    <location>
        <position position="72"/>
    </location>
    <ligand>
        <name>NADP(+)</name>
        <dbReference type="ChEBI" id="CHEBI:58349"/>
    </ligand>
</feature>
<dbReference type="InterPro" id="IPR000506">
    <property type="entry name" value="KARI_C"/>
</dbReference>
<proteinExistence type="inferred from homology"/>
<dbReference type="InterPro" id="IPR014359">
    <property type="entry name" value="KARI_prok"/>
</dbReference>
<sequence length="368" mass="40518">MFGKSKFRIAKNNKGAPIMAATIWYEKDADLSVFDGKKVAILGYGSQGHAHALNLRDSGVDVVVGLRPTSKSVEYAKEQGLEVKPVAEAVAEADVVMILLPDQYQAAVYKKDVEPNLKPGAALAFAHGFNIHYGYIKPSEDHPVFMVAPKGPGHIVRREYAAGRGVPVVVAVEQDPDGKTWPLCLAYAKALGALRAGAIKTTFTEETETDLFGEQDVLMGGINHLCDMGFDVLTEAGYQPEIAYFEVFHELKMLVDLANEGGLNKARWSCSDTAQYGDYTSTVITEETKKRMQYQLKRIQDGSFAKEFMDDQAAGAPKFKKLQEEYSHPHLETVGPKLRAMFSWNNQVDADADMAESFNGKIARTQVQ</sequence>
<dbReference type="Proteomes" id="UP000008702">
    <property type="component" value="Chromosome"/>
</dbReference>
<organism evidence="15 16">
    <name type="scientific">Bifidobacterium adolescentis (strain ATCC 15703 / DSM 20083 / NCTC 11814 / E194a)</name>
    <dbReference type="NCBI Taxonomy" id="367928"/>
    <lineage>
        <taxon>Bacteria</taxon>
        <taxon>Bacillati</taxon>
        <taxon>Actinomycetota</taxon>
        <taxon>Actinomycetes</taxon>
        <taxon>Bifidobacteriales</taxon>
        <taxon>Bifidobacteriaceae</taxon>
        <taxon>Bifidobacterium</taxon>
    </lineage>
</organism>
<dbReference type="PROSITE" id="PS51851">
    <property type="entry name" value="KARI_C"/>
    <property type="match status" value="1"/>
</dbReference>
<feature type="binding site" evidence="11 12">
    <location>
        <position position="246"/>
    </location>
    <ligand>
        <name>Mg(2+)</name>
        <dbReference type="ChEBI" id="CHEBI:18420"/>
        <label>2</label>
    </ligand>
</feature>
<feature type="binding site" evidence="11">
    <location>
        <position position="70"/>
    </location>
    <ligand>
        <name>NADP(+)</name>
        <dbReference type="ChEBI" id="CHEBI:58349"/>
    </ligand>
</feature>
<evidence type="ECO:0000259" key="14">
    <source>
        <dbReference type="PROSITE" id="PS51851"/>
    </source>
</evidence>
<dbReference type="GO" id="GO:0005829">
    <property type="term" value="C:cytosol"/>
    <property type="evidence" value="ECO:0007669"/>
    <property type="project" value="TreeGrafter"/>
</dbReference>
<keyword evidence="5 11" id="KW-0479">Metal-binding</keyword>
<keyword evidence="9 11" id="KW-0100">Branched-chain amino acid biosynthesis</keyword>
<name>A0ZZH9_BIFAA</name>
<comment type="catalytic activity">
    <reaction evidence="11">
        <text>(2R,3R)-2,3-dihydroxy-3-methylpentanoate + NADP(+) = (S)-2-ethyl-2-hydroxy-3-oxobutanoate + NADPH + H(+)</text>
        <dbReference type="Rhea" id="RHEA:13493"/>
        <dbReference type="ChEBI" id="CHEBI:15378"/>
        <dbReference type="ChEBI" id="CHEBI:49256"/>
        <dbReference type="ChEBI" id="CHEBI:49258"/>
        <dbReference type="ChEBI" id="CHEBI:57783"/>
        <dbReference type="ChEBI" id="CHEBI:58349"/>
        <dbReference type="EC" id="1.1.1.86"/>
    </reaction>
</comment>
<dbReference type="NCBIfam" id="NF004017">
    <property type="entry name" value="PRK05479.1"/>
    <property type="match status" value="1"/>
</dbReference>
<evidence type="ECO:0000256" key="3">
    <source>
        <dbReference type="ARBA" id="ARBA00010318"/>
    </source>
</evidence>
<dbReference type="PaxDb" id="1680-BADO_0070"/>
<feature type="binding site" evidence="11 12">
    <location>
        <position position="210"/>
    </location>
    <ligand>
        <name>Mg(2+)</name>
        <dbReference type="ChEBI" id="CHEBI:18420"/>
        <label>2</label>
    </ligand>
</feature>
<evidence type="ECO:0000256" key="12">
    <source>
        <dbReference type="PROSITE-ProRule" id="PRU01198"/>
    </source>
</evidence>
<dbReference type="UniPathway" id="UPA00047">
    <property type="reaction ID" value="UER00056"/>
</dbReference>
<feature type="active site" evidence="11">
    <location>
        <position position="127"/>
    </location>
</feature>
<keyword evidence="16" id="KW-1185">Reference proteome</keyword>
<evidence type="ECO:0000256" key="4">
    <source>
        <dbReference type="ARBA" id="ARBA00022605"/>
    </source>
</evidence>
<keyword evidence="8 11" id="KW-0560">Oxidoreductase</keyword>
<evidence type="ECO:0000256" key="8">
    <source>
        <dbReference type="ARBA" id="ARBA00023002"/>
    </source>
</evidence>
<feature type="domain" description="KARI N-terminal Rossmann" evidence="13">
    <location>
        <begin position="21"/>
        <end position="201"/>
    </location>
</feature>
<evidence type="ECO:0000256" key="10">
    <source>
        <dbReference type="ARBA" id="ARBA00049021"/>
    </source>
</evidence>
<evidence type="ECO:0000256" key="7">
    <source>
        <dbReference type="ARBA" id="ARBA00022857"/>
    </source>
</evidence>
<dbReference type="SUPFAM" id="SSF48179">
    <property type="entry name" value="6-phosphogluconate dehydrogenase C-terminal domain-like"/>
    <property type="match status" value="1"/>
</dbReference>
<feature type="binding site" evidence="11 12">
    <location>
        <position position="250"/>
    </location>
    <ligand>
        <name>Mg(2+)</name>
        <dbReference type="ChEBI" id="CHEBI:18420"/>
        <label>2</label>
    </ligand>
</feature>
<evidence type="ECO:0000256" key="6">
    <source>
        <dbReference type="ARBA" id="ARBA00022842"/>
    </source>
</evidence>
<comment type="similarity">
    <text evidence="3 11 12">Belongs to the ketol-acid reductoisomerase family.</text>
</comment>
<dbReference type="InterPro" id="IPR036291">
    <property type="entry name" value="NAD(P)-bd_dom_sf"/>
</dbReference>
<dbReference type="AlphaFoldDB" id="A0ZZH9"/>
<dbReference type="Pfam" id="PF01450">
    <property type="entry name" value="KARI_C"/>
    <property type="match status" value="1"/>
</dbReference>
<dbReference type="NCBIfam" id="TIGR00465">
    <property type="entry name" value="ilvC"/>
    <property type="match status" value="1"/>
</dbReference>
<dbReference type="PANTHER" id="PTHR21371">
    <property type="entry name" value="KETOL-ACID REDUCTOISOMERASE, MITOCHONDRIAL"/>
    <property type="match status" value="1"/>
</dbReference>
<dbReference type="InterPro" id="IPR013023">
    <property type="entry name" value="KARI"/>
</dbReference>
<evidence type="ECO:0000313" key="15">
    <source>
        <dbReference type="EMBL" id="BAF38862.1"/>
    </source>
</evidence>
<evidence type="ECO:0000256" key="2">
    <source>
        <dbReference type="ARBA" id="ARBA00004885"/>
    </source>
</evidence>
<comment type="cofactor">
    <cofactor evidence="11">
        <name>Mg(2+)</name>
        <dbReference type="ChEBI" id="CHEBI:18420"/>
    </cofactor>
    <text evidence="11">Binds 2 magnesium ions per subunit.</text>
</comment>
<dbReference type="HAMAP" id="MF_00435">
    <property type="entry name" value="IlvC"/>
    <property type="match status" value="1"/>
</dbReference>
<reference evidence="15 16" key="1">
    <citation type="submission" date="2006-12" db="EMBL/GenBank/DDBJ databases">
        <title>Bifidobacterium adolescentis complete genome sequence.</title>
        <authorList>
            <person name="Suzuki T."/>
            <person name="Tsuda Y."/>
            <person name="Kanou N."/>
            <person name="Inoue T."/>
            <person name="Kumazaki K."/>
            <person name="Nagano S."/>
            <person name="Hirai S."/>
            <person name="Tanaka K."/>
            <person name="Watanabe K."/>
        </authorList>
    </citation>
    <scope>NUCLEOTIDE SEQUENCE [LARGE SCALE GENOMIC DNA]</scope>
    <source>
        <strain evidence="16">ATCC 15703 / DSM 20083 / NCTC 11814 / E194a</strain>
    </source>
</reference>
<dbReference type="Gene3D" id="6.10.240.10">
    <property type="match status" value="1"/>
</dbReference>
<evidence type="ECO:0000313" key="16">
    <source>
        <dbReference type="Proteomes" id="UP000008702"/>
    </source>
</evidence>
<comment type="caution">
    <text evidence="11">Lacks conserved residue(s) required for the propagation of feature annotation.</text>
</comment>
<feature type="binding site" evidence="11">
    <location>
        <position position="67"/>
    </location>
    <ligand>
        <name>NADP(+)</name>
        <dbReference type="ChEBI" id="CHEBI:58349"/>
    </ligand>
</feature>
<dbReference type="EMBL" id="AP009256">
    <property type="protein sequence ID" value="BAF38862.1"/>
    <property type="molecule type" value="Genomic_DNA"/>
</dbReference>
<feature type="binding site" evidence="11">
    <location>
        <begin position="44"/>
        <end position="47"/>
    </location>
    <ligand>
        <name>NADP(+)</name>
        <dbReference type="ChEBI" id="CHEBI:58349"/>
    </ligand>
</feature>